<organism evidence="5">
    <name type="scientific">marine metagenome</name>
    <dbReference type="NCBI Taxonomy" id="408172"/>
    <lineage>
        <taxon>unclassified sequences</taxon>
        <taxon>metagenomes</taxon>
        <taxon>ecological metagenomes</taxon>
    </lineage>
</organism>
<dbReference type="PANTHER" id="PTHR24096:SF149">
    <property type="entry name" value="AMP-BINDING DOMAIN-CONTAINING PROTEIN-RELATED"/>
    <property type="match status" value="1"/>
</dbReference>
<evidence type="ECO:0000256" key="2">
    <source>
        <dbReference type="ARBA" id="ARBA00022598"/>
    </source>
</evidence>
<dbReference type="PANTHER" id="PTHR24096">
    <property type="entry name" value="LONG-CHAIN-FATTY-ACID--COA LIGASE"/>
    <property type="match status" value="1"/>
</dbReference>
<sequence length="227" mass="24731">SNCLQLRTIAIIPEGETLLGNLPLFHSFGFTVTLWFAFFARIKLVTVPSPLEVKKGLTAIREQKVSVLLGTPTFLRPFLRKGTEEDFASVRFIVSGAEKTPAGFADKWGNDFGCQYLEGYGLTETSPVLSINRPDEGTRKGSVGKLMPGVVGCVLDADTGESRKPTETGLLCFRGANVFGGYLGEPERTLEVLPGDGWFHTGDLGRFDDDGFLFIEGRLSRFSKIGG</sequence>
<dbReference type="GO" id="GO:0016405">
    <property type="term" value="F:CoA-ligase activity"/>
    <property type="evidence" value="ECO:0007669"/>
    <property type="project" value="TreeGrafter"/>
</dbReference>
<keyword evidence="3" id="KW-0812">Transmembrane</keyword>
<feature type="domain" description="AMP-dependent synthetase/ligase" evidence="4">
    <location>
        <begin position="12"/>
        <end position="183"/>
    </location>
</feature>
<keyword evidence="3" id="KW-0472">Membrane</keyword>
<reference evidence="5" key="1">
    <citation type="submission" date="2018-05" db="EMBL/GenBank/DDBJ databases">
        <authorList>
            <person name="Lanie J.A."/>
            <person name="Ng W.-L."/>
            <person name="Kazmierczak K.M."/>
            <person name="Andrzejewski T.M."/>
            <person name="Davidsen T.M."/>
            <person name="Wayne K.J."/>
            <person name="Tettelin H."/>
            <person name="Glass J.I."/>
            <person name="Rusch D."/>
            <person name="Podicherti R."/>
            <person name="Tsui H.-C.T."/>
            <person name="Winkler M.E."/>
        </authorList>
    </citation>
    <scope>NUCLEOTIDE SEQUENCE</scope>
</reference>
<dbReference type="Gene3D" id="3.40.50.12780">
    <property type="entry name" value="N-terminal domain of ligase-like"/>
    <property type="match status" value="1"/>
</dbReference>
<dbReference type="Pfam" id="PF00501">
    <property type="entry name" value="AMP-binding"/>
    <property type="match status" value="1"/>
</dbReference>
<dbReference type="AlphaFoldDB" id="A0A383F738"/>
<dbReference type="InterPro" id="IPR000873">
    <property type="entry name" value="AMP-dep_synth/lig_dom"/>
</dbReference>
<name>A0A383F738_9ZZZZ</name>
<dbReference type="EMBL" id="UINC01231578">
    <property type="protein sequence ID" value="SVE64175.1"/>
    <property type="molecule type" value="Genomic_DNA"/>
</dbReference>
<accession>A0A383F738</accession>
<feature type="non-terminal residue" evidence="5">
    <location>
        <position position="227"/>
    </location>
</feature>
<keyword evidence="3" id="KW-1133">Transmembrane helix</keyword>
<evidence type="ECO:0000259" key="4">
    <source>
        <dbReference type="Pfam" id="PF00501"/>
    </source>
</evidence>
<gene>
    <name evidence="5" type="ORF">METZ01_LOCUS517029</name>
</gene>
<evidence type="ECO:0000256" key="1">
    <source>
        <dbReference type="ARBA" id="ARBA00006432"/>
    </source>
</evidence>
<feature type="non-terminal residue" evidence="5">
    <location>
        <position position="1"/>
    </location>
</feature>
<evidence type="ECO:0000313" key="5">
    <source>
        <dbReference type="EMBL" id="SVE64175.1"/>
    </source>
</evidence>
<evidence type="ECO:0000256" key="3">
    <source>
        <dbReference type="SAM" id="Phobius"/>
    </source>
</evidence>
<feature type="transmembrane region" description="Helical" evidence="3">
    <location>
        <begin position="24"/>
        <end position="42"/>
    </location>
</feature>
<proteinExistence type="inferred from homology"/>
<keyword evidence="2" id="KW-0436">Ligase</keyword>
<dbReference type="InterPro" id="IPR042099">
    <property type="entry name" value="ANL_N_sf"/>
</dbReference>
<dbReference type="SUPFAM" id="SSF56801">
    <property type="entry name" value="Acetyl-CoA synthetase-like"/>
    <property type="match status" value="1"/>
</dbReference>
<protein>
    <recommendedName>
        <fullName evidence="4">AMP-dependent synthetase/ligase domain-containing protein</fullName>
    </recommendedName>
</protein>
<comment type="similarity">
    <text evidence="1">Belongs to the ATP-dependent AMP-binding enzyme family.</text>
</comment>